<reference evidence="2 3" key="1">
    <citation type="submission" date="2023-07" db="EMBL/GenBank/DDBJ databases">
        <title>Genomic Encyclopedia of Type Strains, Phase IV (KMG-IV): sequencing the most valuable type-strain genomes for metagenomic binning, comparative biology and taxonomic classification.</title>
        <authorList>
            <person name="Goeker M."/>
        </authorList>
    </citation>
    <scope>NUCLEOTIDE SEQUENCE [LARGE SCALE GENOMIC DNA]</scope>
    <source>
        <strain evidence="2 3">DSM 16784</strain>
    </source>
</reference>
<sequence>MKKLKGIVLKARQNMTRFFIYTGIMSVTVLASTEYIGAEESAADKIKNAIVSGITSLVGVLKAVGGAISGLITIITGIGVIIILIMMIVDVTRNNGQNDVWGNHSTKFFWLMGIATVAGLITAAFFLG</sequence>
<keyword evidence="1" id="KW-1133">Transmembrane helix</keyword>
<proteinExistence type="predicted"/>
<dbReference type="Proteomes" id="UP001230220">
    <property type="component" value="Unassembled WGS sequence"/>
</dbReference>
<name>A0ABU0E6K2_9FIRM</name>
<keyword evidence="1" id="KW-0472">Membrane</keyword>
<keyword evidence="3" id="KW-1185">Reference proteome</keyword>
<accession>A0ABU0E6K2</accession>
<organism evidence="2 3">
    <name type="scientific">Breznakia pachnodae</name>
    <dbReference type="NCBI Taxonomy" id="265178"/>
    <lineage>
        <taxon>Bacteria</taxon>
        <taxon>Bacillati</taxon>
        <taxon>Bacillota</taxon>
        <taxon>Erysipelotrichia</taxon>
        <taxon>Erysipelotrichales</taxon>
        <taxon>Erysipelotrichaceae</taxon>
        <taxon>Breznakia</taxon>
    </lineage>
</organism>
<evidence type="ECO:0000313" key="3">
    <source>
        <dbReference type="Proteomes" id="UP001230220"/>
    </source>
</evidence>
<evidence type="ECO:0000313" key="2">
    <source>
        <dbReference type="EMBL" id="MDQ0362537.1"/>
    </source>
</evidence>
<evidence type="ECO:0000256" key="1">
    <source>
        <dbReference type="SAM" id="Phobius"/>
    </source>
</evidence>
<comment type="caution">
    <text evidence="2">The sequence shown here is derived from an EMBL/GenBank/DDBJ whole genome shotgun (WGS) entry which is preliminary data.</text>
</comment>
<dbReference type="EMBL" id="JAUSUR010000007">
    <property type="protein sequence ID" value="MDQ0362537.1"/>
    <property type="molecule type" value="Genomic_DNA"/>
</dbReference>
<gene>
    <name evidence="2" type="ORF">J2S15_003291</name>
</gene>
<protein>
    <submittedName>
        <fullName evidence="2">Membrane protein</fullName>
    </submittedName>
</protein>
<dbReference type="RefSeq" id="WP_307410248.1">
    <property type="nucleotide sequence ID" value="NZ_JAUSUR010000007.1"/>
</dbReference>
<feature type="transmembrane region" description="Helical" evidence="1">
    <location>
        <begin position="59"/>
        <end position="88"/>
    </location>
</feature>
<keyword evidence="1" id="KW-0812">Transmembrane</keyword>
<feature type="transmembrane region" description="Helical" evidence="1">
    <location>
        <begin position="108"/>
        <end position="127"/>
    </location>
</feature>
<feature type="transmembrane region" description="Helical" evidence="1">
    <location>
        <begin position="18"/>
        <end position="38"/>
    </location>
</feature>